<dbReference type="Proteomes" id="UP000320160">
    <property type="component" value="Unassembled WGS sequence"/>
</dbReference>
<dbReference type="NCBIfam" id="TIGR01963">
    <property type="entry name" value="PHB_DH"/>
    <property type="match status" value="1"/>
</dbReference>
<name>A0A553WC39_9SPHN</name>
<evidence type="ECO:0000313" key="3">
    <source>
        <dbReference type="Proteomes" id="UP000320160"/>
    </source>
</evidence>
<dbReference type="EC" id="1.1.1.30" evidence="2"/>
<organism evidence="2 3">
    <name type="scientific">Sphingorhabdus contaminans</name>
    <dbReference type="NCBI Taxonomy" id="1343899"/>
    <lineage>
        <taxon>Bacteria</taxon>
        <taxon>Pseudomonadati</taxon>
        <taxon>Pseudomonadota</taxon>
        <taxon>Alphaproteobacteria</taxon>
        <taxon>Sphingomonadales</taxon>
        <taxon>Sphingomonadaceae</taxon>
        <taxon>Sphingorhabdus</taxon>
    </lineage>
</organism>
<accession>A0A553WC39</accession>
<dbReference type="AlphaFoldDB" id="A0A553WC39"/>
<sequence length="269" mass="27691">MNLATAAASPLSGRVAIITGSTSGIGLGIARALAEAGADIVLNGLGDLGQIETTRNELADTTGVKVVYNGANLLDGADAASLVTDTLNQFGRIDILVNNAGIQHVSPIEDFPVDKWNAIQALNLSASFHTIRAAFGPMKAAGWGRIINLASVHGLIASPYKSAYVAAKHGVLGLTKTVGLEGAQFGITCNAICPGYVWTPLVEGQIEDTAKARGISRDDVINNVLLAAQPTKRFVTVEELGAASVFLCSDAARSITGVALPVDGGWTGQ</sequence>
<dbReference type="FunFam" id="3.40.50.720:FF:000084">
    <property type="entry name" value="Short-chain dehydrogenase reductase"/>
    <property type="match status" value="1"/>
</dbReference>
<keyword evidence="2" id="KW-0560">Oxidoreductase</keyword>
<proteinExistence type="inferred from homology"/>
<reference evidence="2 3" key="1">
    <citation type="submission" date="2019-07" db="EMBL/GenBank/DDBJ databases">
        <authorList>
            <person name="Park M."/>
        </authorList>
    </citation>
    <scope>NUCLEOTIDE SEQUENCE [LARGE SCALE GENOMIC DNA]</scope>
    <source>
        <strain evidence="2 3">KCTC32445</strain>
    </source>
</reference>
<dbReference type="SUPFAM" id="SSF51735">
    <property type="entry name" value="NAD(P)-binding Rossmann-fold domains"/>
    <property type="match status" value="1"/>
</dbReference>
<dbReference type="InterPro" id="IPR020904">
    <property type="entry name" value="Sc_DH/Rdtase_CS"/>
</dbReference>
<dbReference type="Pfam" id="PF13561">
    <property type="entry name" value="adh_short_C2"/>
    <property type="match status" value="1"/>
</dbReference>
<dbReference type="PANTHER" id="PTHR42879">
    <property type="entry name" value="3-OXOACYL-(ACYL-CARRIER-PROTEIN) REDUCTASE"/>
    <property type="match status" value="1"/>
</dbReference>
<comment type="caution">
    <text evidence="2">The sequence shown here is derived from an EMBL/GenBank/DDBJ whole genome shotgun (WGS) entry which is preliminary data.</text>
</comment>
<dbReference type="EMBL" id="VKKU01000002">
    <property type="protein sequence ID" value="TSB02212.1"/>
    <property type="molecule type" value="Genomic_DNA"/>
</dbReference>
<gene>
    <name evidence="2" type="ORF">FOM92_13970</name>
</gene>
<dbReference type="Gene3D" id="3.40.50.720">
    <property type="entry name" value="NAD(P)-binding Rossmann-like Domain"/>
    <property type="match status" value="1"/>
</dbReference>
<dbReference type="OrthoDB" id="9804774at2"/>
<evidence type="ECO:0000256" key="1">
    <source>
        <dbReference type="ARBA" id="ARBA00006484"/>
    </source>
</evidence>
<dbReference type="PANTHER" id="PTHR42879:SF2">
    <property type="entry name" value="3-OXOACYL-[ACYL-CARRIER-PROTEIN] REDUCTASE FABG"/>
    <property type="match status" value="1"/>
</dbReference>
<evidence type="ECO:0000313" key="2">
    <source>
        <dbReference type="EMBL" id="TSB02212.1"/>
    </source>
</evidence>
<dbReference type="PRINTS" id="PR00081">
    <property type="entry name" value="GDHRDH"/>
</dbReference>
<dbReference type="RefSeq" id="WP_143777430.1">
    <property type="nucleotide sequence ID" value="NZ_VKKU01000002.1"/>
</dbReference>
<dbReference type="NCBIfam" id="NF009093">
    <property type="entry name" value="PRK12429.1"/>
    <property type="match status" value="1"/>
</dbReference>
<dbReference type="InterPro" id="IPR036291">
    <property type="entry name" value="NAD(P)-bd_dom_sf"/>
</dbReference>
<dbReference type="PRINTS" id="PR00080">
    <property type="entry name" value="SDRFAMILY"/>
</dbReference>
<comment type="similarity">
    <text evidence="1">Belongs to the short-chain dehydrogenases/reductases (SDR) family.</text>
</comment>
<protein>
    <submittedName>
        <fullName evidence="2">3-hydroxybutyrate dehydrogenase</fullName>
        <ecNumber evidence="2">1.1.1.30</ecNumber>
    </submittedName>
</protein>
<dbReference type="InterPro" id="IPR050259">
    <property type="entry name" value="SDR"/>
</dbReference>
<dbReference type="GO" id="GO:0003858">
    <property type="term" value="F:3-hydroxybutyrate dehydrogenase activity"/>
    <property type="evidence" value="ECO:0007669"/>
    <property type="project" value="UniProtKB-EC"/>
</dbReference>
<keyword evidence="3" id="KW-1185">Reference proteome</keyword>
<dbReference type="GO" id="GO:0032787">
    <property type="term" value="P:monocarboxylic acid metabolic process"/>
    <property type="evidence" value="ECO:0007669"/>
    <property type="project" value="UniProtKB-ARBA"/>
</dbReference>
<dbReference type="InterPro" id="IPR002347">
    <property type="entry name" value="SDR_fam"/>
</dbReference>
<dbReference type="InterPro" id="IPR011294">
    <property type="entry name" value="3-OHbutyrate_DH"/>
</dbReference>
<dbReference type="PROSITE" id="PS00061">
    <property type="entry name" value="ADH_SHORT"/>
    <property type="match status" value="1"/>
</dbReference>